<dbReference type="STRING" id="701091.M2U023"/>
<accession>M2U023</accession>
<evidence type="ECO:0000256" key="1">
    <source>
        <dbReference type="SAM" id="MobiDB-lite"/>
    </source>
</evidence>
<dbReference type="Proteomes" id="UP000016936">
    <property type="component" value="Unassembled WGS sequence"/>
</dbReference>
<dbReference type="EMBL" id="KB445582">
    <property type="protein sequence ID" value="EMD87426.1"/>
    <property type="molecule type" value="Genomic_DNA"/>
</dbReference>
<feature type="region of interest" description="Disordered" evidence="1">
    <location>
        <begin position="444"/>
        <end position="466"/>
    </location>
</feature>
<evidence type="ECO:0000313" key="3">
    <source>
        <dbReference type="Proteomes" id="UP000016936"/>
    </source>
</evidence>
<organism evidence="2 3">
    <name type="scientific">Cochliobolus heterostrophus (strain C5 / ATCC 48332 / race O)</name>
    <name type="common">Southern corn leaf blight fungus</name>
    <name type="synonym">Bipolaris maydis</name>
    <dbReference type="NCBI Taxonomy" id="701091"/>
    <lineage>
        <taxon>Eukaryota</taxon>
        <taxon>Fungi</taxon>
        <taxon>Dikarya</taxon>
        <taxon>Ascomycota</taxon>
        <taxon>Pezizomycotina</taxon>
        <taxon>Dothideomycetes</taxon>
        <taxon>Pleosporomycetidae</taxon>
        <taxon>Pleosporales</taxon>
        <taxon>Pleosporineae</taxon>
        <taxon>Pleosporaceae</taxon>
        <taxon>Bipolaris</taxon>
    </lineage>
</organism>
<feature type="compositionally biased region" description="Basic and acidic residues" evidence="1">
    <location>
        <begin position="444"/>
        <end position="460"/>
    </location>
</feature>
<keyword evidence="3" id="KW-1185">Reference proteome</keyword>
<reference evidence="2 3" key="1">
    <citation type="journal article" date="2012" name="PLoS Pathog.">
        <title>Diverse lifestyles and strategies of plant pathogenesis encoded in the genomes of eighteen Dothideomycetes fungi.</title>
        <authorList>
            <person name="Ohm R.A."/>
            <person name="Feau N."/>
            <person name="Henrissat B."/>
            <person name="Schoch C.L."/>
            <person name="Horwitz B.A."/>
            <person name="Barry K.W."/>
            <person name="Condon B.J."/>
            <person name="Copeland A.C."/>
            <person name="Dhillon B."/>
            <person name="Glaser F."/>
            <person name="Hesse C.N."/>
            <person name="Kosti I."/>
            <person name="LaButti K."/>
            <person name="Lindquist E.A."/>
            <person name="Lucas S."/>
            <person name="Salamov A.A."/>
            <person name="Bradshaw R.E."/>
            <person name="Ciuffetti L."/>
            <person name="Hamelin R.C."/>
            <person name="Kema G.H.J."/>
            <person name="Lawrence C."/>
            <person name="Scott J.A."/>
            <person name="Spatafora J.W."/>
            <person name="Turgeon B.G."/>
            <person name="de Wit P.J.G.M."/>
            <person name="Zhong S."/>
            <person name="Goodwin S.B."/>
            <person name="Grigoriev I.V."/>
        </authorList>
    </citation>
    <scope>NUCLEOTIDE SEQUENCE [LARGE SCALE GENOMIC DNA]</scope>
    <source>
        <strain evidence="3">C5 / ATCC 48332 / race O</strain>
    </source>
</reference>
<proteinExistence type="predicted"/>
<gene>
    <name evidence="2" type="ORF">COCHEDRAFT_1206657</name>
</gene>
<protein>
    <submittedName>
        <fullName evidence="2">Uncharacterized protein</fullName>
    </submittedName>
</protein>
<dbReference type="eggNOG" id="ENOG502SHRS">
    <property type="taxonomic scope" value="Eukaryota"/>
</dbReference>
<dbReference type="AlphaFoldDB" id="M2U023"/>
<dbReference type="HOGENOM" id="CLU_354904_0_0_1"/>
<dbReference type="Pfam" id="PF14441">
    <property type="entry name" value="OTT_1508_deam"/>
    <property type="match status" value="1"/>
</dbReference>
<dbReference type="OMA" id="FTTHCHA"/>
<evidence type="ECO:0000313" key="2">
    <source>
        <dbReference type="EMBL" id="EMD87426.1"/>
    </source>
</evidence>
<sequence length="755" mass="85468">MSSVWHLARIEEEIFAATAALFAIYTQQQSVCQPTPILPEGDDDSSGEEDINDDWQTTVACERLHRATAHTLKDKFLDRLSEVLAREKTSKLHLKQSTAKHVAAAAWINPSCQHPTTILLAKNEGLDERDRKLLGGLQTWLRVISMTGRAPSKEKDLLWDSRADKEGLIGYSRLRLELYVSQVSRSKVDVSGLDVDDPSTGPIQRLFQLCETYSNSPSIPTLRETVDLAYELRGADSHQLKKPSFTKVFRAVLMLSQLHATYKCFKTTALSFPKFRSLKCKPVDSPHKVGIEASKFYEQVQSLAKKIRLHAEMQSLVRLESELKWQQMVHGYIGTSKKPCFLCNDLLQNYVRLSMDSKRTPAFRARKSHGKVYPLWTLPSIPASAASIVGLPIAAALIKTHSYILRVLSAGSVILQPAIAESSVGMSEGDVLFGTTPSKLKREHLAHERSKTARMPAEKPDESDDNFGPKLKTVQVLRIPADGSEPRLVPIAIHVQSLKSKRWIPELGLHIVPDFREYWGAYHVDRKLRCFNIHDQPIKMIEGDYWIYRNENIDLPENEYIKRMLGLDHIDSSRRFYYGDVFMVKYTEHPKTLACEVNSIPNALPPKLIVMLKRVFQHEWDKAYLELQLQIDQDMQEQILKVKTDKEVLYSRMTPIEREIIDSMPSSVLEILAIQLCDDGGLIDTIIRPSDDPDTILIGNGCKPPAFRVFLQPSYDLYESSVLLLIPWSSDARLDLSNAAPHPWLSCGANFVTTC</sequence>
<dbReference type="InterPro" id="IPR027796">
    <property type="entry name" value="OTT_1508_deam-like"/>
</dbReference>
<name>M2U023_COCH5</name>
<reference evidence="3" key="2">
    <citation type="journal article" date="2013" name="PLoS Genet.">
        <title>Comparative genome structure, secondary metabolite, and effector coding capacity across Cochliobolus pathogens.</title>
        <authorList>
            <person name="Condon B.J."/>
            <person name="Leng Y."/>
            <person name="Wu D."/>
            <person name="Bushley K.E."/>
            <person name="Ohm R.A."/>
            <person name="Otillar R."/>
            <person name="Martin J."/>
            <person name="Schackwitz W."/>
            <person name="Grimwood J."/>
            <person name="MohdZainudin N."/>
            <person name="Xue C."/>
            <person name="Wang R."/>
            <person name="Manning V.A."/>
            <person name="Dhillon B."/>
            <person name="Tu Z.J."/>
            <person name="Steffenson B.J."/>
            <person name="Salamov A."/>
            <person name="Sun H."/>
            <person name="Lowry S."/>
            <person name="LaButti K."/>
            <person name="Han J."/>
            <person name="Copeland A."/>
            <person name="Lindquist E."/>
            <person name="Barry K."/>
            <person name="Schmutz J."/>
            <person name="Baker S.E."/>
            <person name="Ciuffetti L.M."/>
            <person name="Grigoriev I.V."/>
            <person name="Zhong S."/>
            <person name="Turgeon B.G."/>
        </authorList>
    </citation>
    <scope>NUCLEOTIDE SEQUENCE [LARGE SCALE GENOMIC DNA]</scope>
    <source>
        <strain evidence="3">C5 / ATCC 48332 / race O</strain>
    </source>
</reference>